<dbReference type="AlphaFoldDB" id="A0A0W8FJ63"/>
<dbReference type="PANTHER" id="PTHR40065:SF3">
    <property type="entry name" value="RNA-BINDING PROTEIN YHBY"/>
    <property type="match status" value="1"/>
</dbReference>
<comment type="caution">
    <text evidence="3">The sequence shown here is derived from an EMBL/GenBank/DDBJ whole genome shotgun (WGS) entry which is preliminary data.</text>
</comment>
<protein>
    <recommendedName>
        <fullName evidence="2">CRM domain-containing protein</fullName>
    </recommendedName>
</protein>
<keyword evidence="1" id="KW-0694">RNA-binding</keyword>
<evidence type="ECO:0000313" key="3">
    <source>
        <dbReference type="EMBL" id="KUG20936.1"/>
    </source>
</evidence>
<dbReference type="InterPro" id="IPR051925">
    <property type="entry name" value="RNA-binding_domain"/>
</dbReference>
<dbReference type="Gene3D" id="3.30.110.60">
    <property type="entry name" value="YhbY-like"/>
    <property type="match status" value="1"/>
</dbReference>
<dbReference type="InterPro" id="IPR035920">
    <property type="entry name" value="YhbY-like_sf"/>
</dbReference>
<dbReference type="GO" id="GO:0003723">
    <property type="term" value="F:RNA binding"/>
    <property type="evidence" value="ECO:0007669"/>
    <property type="project" value="UniProtKB-KW"/>
</dbReference>
<organism evidence="3">
    <name type="scientific">hydrocarbon metagenome</name>
    <dbReference type="NCBI Taxonomy" id="938273"/>
    <lineage>
        <taxon>unclassified sequences</taxon>
        <taxon>metagenomes</taxon>
        <taxon>ecological metagenomes</taxon>
    </lineage>
</organism>
<dbReference type="SMART" id="SM01103">
    <property type="entry name" value="CRS1_YhbY"/>
    <property type="match status" value="1"/>
</dbReference>
<accession>A0A0W8FJ63</accession>
<gene>
    <name evidence="3" type="ORF">ASZ90_009309</name>
</gene>
<dbReference type="PROSITE" id="PS51295">
    <property type="entry name" value="CRM"/>
    <property type="match status" value="1"/>
</dbReference>
<dbReference type="InterPro" id="IPR001890">
    <property type="entry name" value="RNA-binding_CRM"/>
</dbReference>
<evidence type="ECO:0000256" key="1">
    <source>
        <dbReference type="ARBA" id="ARBA00022884"/>
    </source>
</evidence>
<dbReference type="Pfam" id="PF01985">
    <property type="entry name" value="CRS1_YhbY"/>
    <property type="match status" value="1"/>
</dbReference>
<proteinExistence type="predicted"/>
<dbReference type="SUPFAM" id="SSF75471">
    <property type="entry name" value="YhbY-like"/>
    <property type="match status" value="1"/>
</dbReference>
<feature type="domain" description="CRM" evidence="2">
    <location>
        <begin position="1"/>
        <end position="80"/>
    </location>
</feature>
<reference evidence="3" key="1">
    <citation type="journal article" date="2015" name="Proc. Natl. Acad. Sci. U.S.A.">
        <title>Networks of energetic and metabolic interactions define dynamics in microbial communities.</title>
        <authorList>
            <person name="Embree M."/>
            <person name="Liu J.K."/>
            <person name="Al-Bassam M.M."/>
            <person name="Zengler K."/>
        </authorList>
    </citation>
    <scope>NUCLEOTIDE SEQUENCE</scope>
</reference>
<evidence type="ECO:0000259" key="2">
    <source>
        <dbReference type="PROSITE" id="PS51295"/>
    </source>
</evidence>
<sequence>MDREAIHRMKPTVWIGKRGCTAVMIDEIRRQIQDRKIVKIRWLKNTEIDPEAIAASAGADLVQVRGRTMVLAERRMRRQG</sequence>
<dbReference type="PANTHER" id="PTHR40065">
    <property type="entry name" value="RNA-BINDING PROTEIN YHBY"/>
    <property type="match status" value="1"/>
</dbReference>
<dbReference type="EMBL" id="LNQE01001125">
    <property type="protein sequence ID" value="KUG20936.1"/>
    <property type="molecule type" value="Genomic_DNA"/>
</dbReference>
<name>A0A0W8FJ63_9ZZZZ</name>